<dbReference type="KEGG" id="asd:AS9A_2759"/>
<dbReference type="Pfam" id="PF18029">
    <property type="entry name" value="Glyoxalase_6"/>
    <property type="match status" value="1"/>
</dbReference>
<feature type="domain" description="VOC" evidence="1">
    <location>
        <begin position="17"/>
        <end position="130"/>
    </location>
</feature>
<evidence type="ECO:0000313" key="3">
    <source>
        <dbReference type="Proteomes" id="UP000009235"/>
    </source>
</evidence>
<protein>
    <recommendedName>
        <fullName evidence="1">VOC domain-containing protein</fullName>
    </recommendedName>
</protein>
<organism evidence="2 3">
    <name type="scientific">Hoyosella subflava (strain DSM 45089 / JCM 17490 / NBRC 109087 / DQS3-9A1)</name>
    <name type="common">Amycolicicoccus subflavus</name>
    <dbReference type="NCBI Taxonomy" id="443218"/>
    <lineage>
        <taxon>Bacteria</taxon>
        <taxon>Bacillati</taxon>
        <taxon>Actinomycetota</taxon>
        <taxon>Actinomycetes</taxon>
        <taxon>Mycobacteriales</taxon>
        <taxon>Hoyosellaceae</taxon>
        <taxon>Hoyosella</taxon>
    </lineage>
</organism>
<name>F6EI99_HOYSD</name>
<reference evidence="2 3" key="1">
    <citation type="journal article" date="2011" name="J. Bacteriol.">
        <title>Complete genome sequence of Amycolicicoccus subflavus DQS3-9A1T, an actinomycete isolated from crude oil-polluted soil.</title>
        <authorList>
            <person name="Cai M."/>
            <person name="Chen W.M."/>
            <person name="Nie Y."/>
            <person name="Chi C.Q."/>
            <person name="Wang Y.N."/>
            <person name="Tang Y.Q."/>
            <person name="Li G.Y."/>
            <person name="Wu X.L."/>
        </authorList>
    </citation>
    <scope>NUCLEOTIDE SEQUENCE [LARGE SCALE GENOMIC DNA]</scope>
    <source>
        <strain evidence="3">DSM 45089 / DQS3-9A1</strain>
    </source>
</reference>
<keyword evidence="3" id="KW-1185">Reference proteome</keyword>
<sequence length="139" mass="15083">MEAILHTKGDELMGTPKLDSMLLASSEPARLRDFYAKAFGVTAETSPDGGYQVLNFGGFYVLIDSRDDVGEKNLEPGRMILNFDVEDAQAVADQLTAAGAQWLAELEDREGSFFGTAIDPDGNYVQIIQLSEADRAAMS</sequence>
<evidence type="ECO:0000259" key="1">
    <source>
        <dbReference type="PROSITE" id="PS51819"/>
    </source>
</evidence>
<dbReference type="InterPro" id="IPR041581">
    <property type="entry name" value="Glyoxalase_6"/>
</dbReference>
<evidence type="ECO:0000313" key="2">
    <source>
        <dbReference type="EMBL" id="AEF41206.1"/>
    </source>
</evidence>
<dbReference type="InterPro" id="IPR029068">
    <property type="entry name" value="Glyas_Bleomycin-R_OHBP_Dase"/>
</dbReference>
<dbReference type="Proteomes" id="UP000009235">
    <property type="component" value="Chromosome"/>
</dbReference>
<dbReference type="HOGENOM" id="CLU_1946547_0_0_11"/>
<dbReference type="eggNOG" id="COG3324">
    <property type="taxonomic scope" value="Bacteria"/>
</dbReference>
<gene>
    <name evidence="2" type="ordered locus">AS9A_2759</name>
</gene>
<dbReference type="SUPFAM" id="SSF54593">
    <property type="entry name" value="Glyoxalase/Bleomycin resistance protein/Dihydroxybiphenyl dioxygenase"/>
    <property type="match status" value="1"/>
</dbReference>
<dbReference type="STRING" id="443218.AS9A_2759"/>
<accession>F6EI99</accession>
<dbReference type="AlphaFoldDB" id="F6EI99"/>
<dbReference type="PROSITE" id="PS51819">
    <property type="entry name" value="VOC"/>
    <property type="match status" value="1"/>
</dbReference>
<dbReference type="InterPro" id="IPR037523">
    <property type="entry name" value="VOC_core"/>
</dbReference>
<dbReference type="EMBL" id="CP002786">
    <property type="protein sequence ID" value="AEF41206.1"/>
    <property type="molecule type" value="Genomic_DNA"/>
</dbReference>
<dbReference type="Gene3D" id="3.10.180.10">
    <property type="entry name" value="2,3-Dihydroxybiphenyl 1,2-Dioxygenase, domain 1"/>
    <property type="match status" value="1"/>
</dbReference>
<proteinExistence type="predicted"/>